<reference evidence="1 2" key="1">
    <citation type="submission" date="2009-09" db="EMBL/GenBank/DDBJ databases">
        <authorList>
            <person name="Qin X."/>
            <person name="Bachman B."/>
            <person name="Battles P."/>
            <person name="Bell A."/>
            <person name="Bess C."/>
            <person name="Bickham C."/>
            <person name="Chaboub L."/>
            <person name="Chen D."/>
            <person name="Coyle M."/>
            <person name="Deiros D.R."/>
            <person name="Dinh H."/>
            <person name="Forbes L."/>
            <person name="Fowler G."/>
            <person name="Francisco L."/>
            <person name="Fu Q."/>
            <person name="Gubbala S."/>
            <person name="Hale W."/>
            <person name="Han Y."/>
            <person name="Hemphill L."/>
            <person name="Highlander S.K."/>
            <person name="Hirani K."/>
            <person name="Hogues M."/>
            <person name="Jackson L."/>
            <person name="Jakkamsetti A."/>
            <person name="Javaid M."/>
            <person name="Jiang H."/>
            <person name="Korchina V."/>
            <person name="Kovar C."/>
            <person name="Lara F."/>
            <person name="Lee S."/>
            <person name="Mata R."/>
            <person name="Mathew T."/>
            <person name="Moen C."/>
            <person name="Morales K."/>
            <person name="Munidasa M."/>
            <person name="Nazareth L."/>
            <person name="Ngo R."/>
            <person name="Nguyen L."/>
            <person name="Okwuonu G."/>
            <person name="Ongeri F."/>
            <person name="Patil S."/>
            <person name="Petrosino J."/>
            <person name="Pham C."/>
            <person name="Pham P."/>
            <person name="Pu L.-L."/>
            <person name="Puazo M."/>
            <person name="Raj R."/>
            <person name="Reid J."/>
            <person name="Rouhana J."/>
            <person name="Saada N."/>
            <person name="Shang Y."/>
            <person name="Simmons D."/>
            <person name="Thornton R."/>
            <person name="Warren J."/>
            <person name="Weissenberger G."/>
            <person name="Zhang J."/>
            <person name="Zhang L."/>
            <person name="Zhou C."/>
            <person name="Zhu D."/>
            <person name="Muzny D."/>
            <person name="Worley K."/>
            <person name="Gibbs R."/>
        </authorList>
    </citation>
    <scope>NUCLEOTIDE SEQUENCE [LARGE SCALE GENOMIC DNA]</scope>
    <source>
        <strain evidence="1 2">DSM 16041</strain>
    </source>
</reference>
<gene>
    <name evidence="1" type="ORF">HMPREF0494_0919</name>
</gene>
<sequence>MLCCVVLCCVVLCCVVLCCVVLCCVVLCIITKFPQCILILKYFAAINYTEYSFGLTSF</sequence>
<accession>C8P6H5</accession>
<proteinExistence type="predicted"/>
<dbReference type="EMBL" id="ACLL01000022">
    <property type="protein sequence ID" value="EEW53933.1"/>
    <property type="molecule type" value="Genomic_DNA"/>
</dbReference>
<evidence type="ECO:0000313" key="1">
    <source>
        <dbReference type="EMBL" id="EEW53933.1"/>
    </source>
</evidence>
<dbReference type="STRING" id="525309.HMPREF0494_0919"/>
<organism evidence="1 2">
    <name type="scientific">Limosilactobacillus antri DSM 16041</name>
    <dbReference type="NCBI Taxonomy" id="525309"/>
    <lineage>
        <taxon>Bacteria</taxon>
        <taxon>Bacillati</taxon>
        <taxon>Bacillota</taxon>
        <taxon>Bacilli</taxon>
        <taxon>Lactobacillales</taxon>
        <taxon>Lactobacillaceae</taxon>
        <taxon>Limosilactobacillus</taxon>
    </lineage>
</organism>
<protein>
    <submittedName>
        <fullName evidence="1">Uncharacterized protein</fullName>
    </submittedName>
</protein>
<comment type="caution">
    <text evidence="1">The sequence shown here is derived from an EMBL/GenBank/DDBJ whole genome shotgun (WGS) entry which is preliminary data.</text>
</comment>
<dbReference type="HOGENOM" id="CLU_2973590_0_0_9"/>
<dbReference type="AlphaFoldDB" id="C8P6H5"/>
<dbReference type="Proteomes" id="UP000003675">
    <property type="component" value="Unassembled WGS sequence"/>
</dbReference>
<evidence type="ECO:0000313" key="2">
    <source>
        <dbReference type="Proteomes" id="UP000003675"/>
    </source>
</evidence>
<name>C8P6H5_9LACO</name>